<dbReference type="KEGG" id="lse:F1C12_01665"/>
<dbReference type="PANTHER" id="PTHR40266">
    <property type="entry name" value="TOXIN HIGB-1"/>
    <property type="match status" value="1"/>
</dbReference>
<dbReference type="SUPFAM" id="SSF143011">
    <property type="entry name" value="RelE-like"/>
    <property type="match status" value="1"/>
</dbReference>
<dbReference type="InterPro" id="IPR035093">
    <property type="entry name" value="RelE/ParE_toxin_dom_sf"/>
</dbReference>
<evidence type="ECO:0000313" key="1">
    <source>
        <dbReference type="EMBL" id="QNE33976.1"/>
    </source>
</evidence>
<organism evidence="1 2">
    <name type="scientific">Leifsonia shinshuensis</name>
    <dbReference type="NCBI Taxonomy" id="150026"/>
    <lineage>
        <taxon>Bacteria</taxon>
        <taxon>Bacillati</taxon>
        <taxon>Actinomycetota</taxon>
        <taxon>Actinomycetes</taxon>
        <taxon>Micrococcales</taxon>
        <taxon>Microbacteriaceae</taxon>
        <taxon>Leifsonia</taxon>
    </lineage>
</organism>
<evidence type="ECO:0000313" key="2">
    <source>
        <dbReference type="Proteomes" id="UP000515511"/>
    </source>
</evidence>
<dbReference type="AlphaFoldDB" id="A0A7G6Y661"/>
<dbReference type="RefSeq" id="WP_185277148.1">
    <property type="nucleotide sequence ID" value="NZ_CP043641.1"/>
</dbReference>
<proteinExistence type="predicted"/>
<dbReference type="PANTHER" id="PTHR40266:SF2">
    <property type="entry name" value="TOXIN HIGB-1"/>
    <property type="match status" value="1"/>
</dbReference>
<name>A0A7G6Y661_9MICO</name>
<dbReference type="Gene3D" id="3.30.2310.20">
    <property type="entry name" value="RelE-like"/>
    <property type="match status" value="1"/>
</dbReference>
<dbReference type="EMBL" id="CP043641">
    <property type="protein sequence ID" value="QNE33976.1"/>
    <property type="molecule type" value="Genomic_DNA"/>
</dbReference>
<sequence>MLQSFVDRDAEAVWLGLPSRRIHPDIHRIARRKLAMLNAAAVLEDCRVPPGNRLEKLRGDRVGRYSIRINDQFRICFTWTEGGPADVEIVDYH</sequence>
<accession>A0A7G6Y661</accession>
<protein>
    <submittedName>
        <fullName evidence="1">Type II toxin-antitoxin system RelE/ParE family toxin</fullName>
    </submittedName>
</protein>
<dbReference type="Pfam" id="PF05015">
    <property type="entry name" value="HigB-like_toxin"/>
    <property type="match status" value="1"/>
</dbReference>
<gene>
    <name evidence="1" type="ORF">F1C12_01665</name>
</gene>
<dbReference type="Proteomes" id="UP000515511">
    <property type="component" value="Chromosome"/>
</dbReference>
<reference evidence="2" key="1">
    <citation type="submission" date="2019-09" db="EMBL/GenBank/DDBJ databases">
        <title>Antimicrobial potential of Antarctic Bacteria.</title>
        <authorList>
            <person name="Benaud N."/>
            <person name="Edwards R.J."/>
            <person name="Ferrari B.C."/>
        </authorList>
    </citation>
    <scope>NUCLEOTIDE SEQUENCE [LARGE SCALE GENOMIC DNA]</scope>
    <source>
        <strain evidence="2">INR9</strain>
    </source>
</reference>
<dbReference type="InterPro" id="IPR007711">
    <property type="entry name" value="HigB-1"/>
</dbReference>